<protein>
    <submittedName>
        <fullName evidence="2">Uncharacterized protein</fullName>
    </submittedName>
</protein>
<dbReference type="RefSeq" id="WP_270077448.1">
    <property type="nucleotide sequence ID" value="NZ_CP115174.1"/>
</dbReference>
<reference evidence="2 3" key="1">
    <citation type="submission" date="2022-12" db="EMBL/GenBank/DDBJ databases">
        <title>Sphingomonas abieness sp. nov., an endophytic bacterium isolated from Abies koreana.</title>
        <authorList>
            <person name="Jiang L."/>
            <person name="Lee J."/>
        </authorList>
    </citation>
    <scope>NUCLEOTIDE SEQUENCE [LARGE SCALE GENOMIC DNA]</scope>
    <source>
        <strain evidence="3">PAMB 00755</strain>
    </source>
</reference>
<evidence type="ECO:0000313" key="2">
    <source>
        <dbReference type="EMBL" id="WBO22808.1"/>
    </source>
</evidence>
<dbReference type="EMBL" id="CP115174">
    <property type="protein sequence ID" value="WBO22808.1"/>
    <property type="molecule type" value="Genomic_DNA"/>
</dbReference>
<feature type="region of interest" description="Disordered" evidence="1">
    <location>
        <begin position="66"/>
        <end position="104"/>
    </location>
</feature>
<proteinExistence type="predicted"/>
<sequence>MAALVLIAVYGPPAPSTTGITAEQAMANYRAKLGGVIVPAPGGPAAQCATGTPAEIVVCRRNIRPAPRLPMPDERAEAGEVVHHRGEPGGGDPGPPTGPPSRQMQTLGKLFGLLKGAVTGEDSGD</sequence>
<accession>A0ABY7NMR4</accession>
<name>A0ABY7NMR4_9SPHN</name>
<feature type="compositionally biased region" description="Basic and acidic residues" evidence="1">
    <location>
        <begin position="71"/>
        <end position="87"/>
    </location>
</feature>
<dbReference type="Proteomes" id="UP001210865">
    <property type="component" value="Chromosome"/>
</dbReference>
<organism evidence="2 3">
    <name type="scientific">Sphingomonas abietis</name>
    <dbReference type="NCBI Taxonomy" id="3012344"/>
    <lineage>
        <taxon>Bacteria</taxon>
        <taxon>Pseudomonadati</taxon>
        <taxon>Pseudomonadota</taxon>
        <taxon>Alphaproteobacteria</taxon>
        <taxon>Sphingomonadales</taxon>
        <taxon>Sphingomonadaceae</taxon>
        <taxon>Sphingomonas</taxon>
    </lineage>
</organism>
<gene>
    <name evidence="2" type="ORF">PBT88_01245</name>
</gene>
<evidence type="ECO:0000313" key="3">
    <source>
        <dbReference type="Proteomes" id="UP001210865"/>
    </source>
</evidence>
<keyword evidence="3" id="KW-1185">Reference proteome</keyword>
<evidence type="ECO:0000256" key="1">
    <source>
        <dbReference type="SAM" id="MobiDB-lite"/>
    </source>
</evidence>